<feature type="compositionally biased region" description="Polar residues" evidence="1">
    <location>
        <begin position="120"/>
        <end position="129"/>
    </location>
</feature>
<evidence type="ECO:0000313" key="2">
    <source>
        <dbReference type="EMBL" id="CAD8620491.1"/>
    </source>
</evidence>
<reference evidence="2" key="1">
    <citation type="submission" date="2021-01" db="EMBL/GenBank/DDBJ databases">
        <authorList>
            <person name="Corre E."/>
            <person name="Pelletier E."/>
            <person name="Niang G."/>
            <person name="Scheremetjew M."/>
            <person name="Finn R."/>
            <person name="Kale V."/>
            <person name="Holt S."/>
            <person name="Cochrane G."/>
            <person name="Meng A."/>
            <person name="Brown T."/>
            <person name="Cohen L."/>
        </authorList>
    </citation>
    <scope>NUCLEOTIDE SEQUENCE</scope>
    <source>
        <strain evidence="2">PLY182g</strain>
    </source>
</reference>
<gene>
    <name evidence="2" type="ORF">CPEL01642_LOCUS23874</name>
</gene>
<protein>
    <submittedName>
        <fullName evidence="2">Uncharacterized protein</fullName>
    </submittedName>
</protein>
<feature type="region of interest" description="Disordered" evidence="1">
    <location>
        <begin position="33"/>
        <end position="149"/>
    </location>
</feature>
<evidence type="ECO:0000256" key="1">
    <source>
        <dbReference type="SAM" id="MobiDB-lite"/>
    </source>
</evidence>
<dbReference type="EMBL" id="HBEY01049688">
    <property type="protein sequence ID" value="CAD8620491.1"/>
    <property type="molecule type" value="Transcribed_RNA"/>
</dbReference>
<dbReference type="AlphaFoldDB" id="A0A7S0LUB2"/>
<proteinExistence type="predicted"/>
<sequence>MRHLLVYAIGLVHGICLMLLPSAWRHVPKEEQVPAANPISQEATPPAPEAVPPPPPPPAQEVTLVPPPPPPPDDVEIEQPSRSTRALKPVSPGEAQSQLRADIVMSVDDFESLRSKKGSRSNAAATPTSARRKSLPRSAKSPRTYTGLE</sequence>
<feature type="compositionally biased region" description="Pro residues" evidence="1">
    <location>
        <begin position="45"/>
        <end position="72"/>
    </location>
</feature>
<accession>A0A7S0LUB2</accession>
<name>A0A7S0LUB2_9EUKA</name>
<organism evidence="2">
    <name type="scientific">Coccolithus braarudii</name>
    <dbReference type="NCBI Taxonomy" id="221442"/>
    <lineage>
        <taxon>Eukaryota</taxon>
        <taxon>Haptista</taxon>
        <taxon>Haptophyta</taxon>
        <taxon>Prymnesiophyceae</taxon>
        <taxon>Coccolithales</taxon>
        <taxon>Coccolithaceae</taxon>
        <taxon>Coccolithus</taxon>
    </lineage>
</organism>